<dbReference type="InterPro" id="IPR017441">
    <property type="entry name" value="Protein_kinase_ATP_BS"/>
</dbReference>
<evidence type="ECO:0000259" key="6">
    <source>
        <dbReference type="PROSITE" id="PS50011"/>
    </source>
</evidence>
<feature type="region of interest" description="Disordered" evidence="5">
    <location>
        <begin position="448"/>
        <end position="486"/>
    </location>
</feature>
<dbReference type="EMBL" id="SNRW01002060">
    <property type="protein sequence ID" value="KAA6394049.1"/>
    <property type="molecule type" value="Genomic_DNA"/>
</dbReference>
<proteinExistence type="predicted"/>
<feature type="region of interest" description="Disordered" evidence="5">
    <location>
        <begin position="658"/>
        <end position="743"/>
    </location>
</feature>
<feature type="compositionally biased region" description="Acidic residues" evidence="5">
    <location>
        <begin position="452"/>
        <end position="471"/>
    </location>
</feature>
<dbReference type="InterPro" id="IPR000719">
    <property type="entry name" value="Prot_kinase_dom"/>
</dbReference>
<feature type="compositionally biased region" description="Basic and acidic residues" evidence="5">
    <location>
        <begin position="658"/>
        <end position="668"/>
    </location>
</feature>
<dbReference type="Pfam" id="PF00069">
    <property type="entry name" value="Pkinase"/>
    <property type="match status" value="1"/>
</dbReference>
<dbReference type="InterPro" id="IPR008271">
    <property type="entry name" value="Ser/Thr_kinase_AS"/>
</dbReference>
<keyword evidence="3 4" id="KW-0067">ATP-binding</keyword>
<dbReference type="InterPro" id="IPR050235">
    <property type="entry name" value="CK1_Ser-Thr_kinase"/>
</dbReference>
<evidence type="ECO:0000256" key="1">
    <source>
        <dbReference type="ARBA" id="ARBA00012513"/>
    </source>
</evidence>
<gene>
    <name evidence="7" type="ORF">EZS28_010425</name>
</gene>
<dbReference type="GO" id="GO:0005524">
    <property type="term" value="F:ATP binding"/>
    <property type="evidence" value="ECO:0007669"/>
    <property type="project" value="UniProtKB-UniRule"/>
</dbReference>
<dbReference type="AlphaFoldDB" id="A0A5J4WI92"/>
<dbReference type="PROSITE" id="PS00108">
    <property type="entry name" value="PROTEIN_KINASE_ST"/>
    <property type="match status" value="1"/>
</dbReference>
<feature type="region of interest" description="Disordered" evidence="5">
    <location>
        <begin position="359"/>
        <end position="423"/>
    </location>
</feature>
<reference evidence="7 8" key="1">
    <citation type="submission" date="2019-03" db="EMBL/GenBank/DDBJ databases">
        <title>Single cell metagenomics reveals metabolic interactions within the superorganism composed of flagellate Streblomastix strix and complex community of Bacteroidetes bacteria on its surface.</title>
        <authorList>
            <person name="Treitli S.C."/>
            <person name="Kolisko M."/>
            <person name="Husnik F."/>
            <person name="Keeling P."/>
            <person name="Hampl V."/>
        </authorList>
    </citation>
    <scope>NUCLEOTIDE SEQUENCE [LARGE SCALE GENOMIC DNA]</scope>
    <source>
        <strain evidence="7">ST1C</strain>
    </source>
</reference>
<organism evidence="7 8">
    <name type="scientific">Streblomastix strix</name>
    <dbReference type="NCBI Taxonomy" id="222440"/>
    <lineage>
        <taxon>Eukaryota</taxon>
        <taxon>Metamonada</taxon>
        <taxon>Preaxostyla</taxon>
        <taxon>Oxymonadida</taxon>
        <taxon>Streblomastigidae</taxon>
        <taxon>Streblomastix</taxon>
    </lineage>
</organism>
<sequence length="753" mass="86811">METPAESQIILSSAPGDRLIPKKQIGAGGFGEVLLVKWKNHELAMKRGKNKTGGQTLKIEIQILKEMAGIMHYPRLIHSGYFKGNIFLTMDLLGPNLSVIMRKQKKRRLSTVSICMIGLECIEAIELFHTKQFVHRDIKPANFLLGVGPNIRHIYLIDYGLSKKYTMEDISRPPKTGLGFRGTARYASINSHKGLELGRVDDLWSLLYMLVEFYRKILPWTNDKAKHIIFSKKREYLQYKLLRDMPPQWRFFLDHLNSLQYADKPDYVFLKNLLLQMIEERKMDLTAPYEWESRNSRYRPTKEQAYQQLCRYRQPAGVAYGLVTEAQEAVMLRPPQVDQFGQSNNQQTSLQFQANSISSQTLSSNNNSQSQFASQQTDRNNQQLQKKRDQQDINEHEIDSEQIQEGDSPQMSQRDEQEQEQDEQDNIVEMSLGEVNESDGQNAEIEGIVCSSDEEDGDEYEYLSKEEDDEVREQGTGMDARSPDQLSNEDQEMIFEQFGSDANGNYVVKKRISKSRLQQTAQLTSKGTFHRKKKKNKTNKFQADVVLNDNPAQTPHDSPRNIYYIPEQGQLSAYEIRQDIGSLHQISNTSSYHQQTQPLVNQSSHITAHSTFNTIQIQGPLLGSAWTSTASLELVVPDKEHSQINQSFGQLPEIKESDLNDQTAHVEARPQSPNNANDKSLFFPSALDQQKEQQQEIERIQEDNKRKEIEHMYELERQRQREQEERMKRNKQQTDSSEDDDQCAEFCSCCVIC</sequence>
<dbReference type="GO" id="GO:0004674">
    <property type="term" value="F:protein serine/threonine kinase activity"/>
    <property type="evidence" value="ECO:0007669"/>
    <property type="project" value="UniProtKB-EC"/>
</dbReference>
<name>A0A5J4WI92_9EUKA</name>
<dbReference type="SUPFAM" id="SSF56112">
    <property type="entry name" value="Protein kinase-like (PK-like)"/>
    <property type="match status" value="1"/>
</dbReference>
<accession>A0A5J4WI92</accession>
<keyword evidence="2 4" id="KW-0547">Nucleotide-binding</keyword>
<dbReference type="Gene3D" id="1.10.510.10">
    <property type="entry name" value="Transferase(Phosphotransferase) domain 1"/>
    <property type="match status" value="1"/>
</dbReference>
<evidence type="ECO:0000256" key="5">
    <source>
        <dbReference type="SAM" id="MobiDB-lite"/>
    </source>
</evidence>
<dbReference type="SMART" id="SM00220">
    <property type="entry name" value="S_TKc"/>
    <property type="match status" value="1"/>
</dbReference>
<evidence type="ECO:0000256" key="3">
    <source>
        <dbReference type="ARBA" id="ARBA00022840"/>
    </source>
</evidence>
<evidence type="ECO:0000256" key="4">
    <source>
        <dbReference type="PROSITE-ProRule" id="PRU10141"/>
    </source>
</evidence>
<dbReference type="Proteomes" id="UP000324800">
    <property type="component" value="Unassembled WGS sequence"/>
</dbReference>
<dbReference type="PROSITE" id="PS00107">
    <property type="entry name" value="PROTEIN_KINASE_ATP"/>
    <property type="match status" value="1"/>
</dbReference>
<evidence type="ECO:0000313" key="7">
    <source>
        <dbReference type="EMBL" id="KAA6394049.1"/>
    </source>
</evidence>
<feature type="compositionally biased region" description="Basic and acidic residues" evidence="5">
    <location>
        <begin position="689"/>
        <end position="727"/>
    </location>
</feature>
<feature type="compositionally biased region" description="Basic and acidic residues" evidence="5">
    <location>
        <begin position="386"/>
        <end position="399"/>
    </location>
</feature>
<comment type="caution">
    <text evidence="7">The sequence shown here is derived from an EMBL/GenBank/DDBJ whole genome shotgun (WGS) entry which is preliminary data.</text>
</comment>
<feature type="domain" description="Protein kinase" evidence="6">
    <location>
        <begin position="19"/>
        <end position="275"/>
    </location>
</feature>
<protein>
    <recommendedName>
        <fullName evidence="1">non-specific serine/threonine protein kinase</fullName>
        <ecNumber evidence="1">2.7.11.1</ecNumber>
    </recommendedName>
</protein>
<evidence type="ECO:0000256" key="2">
    <source>
        <dbReference type="ARBA" id="ARBA00022741"/>
    </source>
</evidence>
<feature type="compositionally biased region" description="Low complexity" evidence="5">
    <location>
        <begin position="359"/>
        <end position="376"/>
    </location>
</feature>
<dbReference type="OrthoDB" id="5979581at2759"/>
<feature type="binding site" evidence="4">
    <location>
        <position position="46"/>
    </location>
    <ligand>
        <name>ATP</name>
        <dbReference type="ChEBI" id="CHEBI:30616"/>
    </ligand>
</feature>
<dbReference type="PANTHER" id="PTHR11909">
    <property type="entry name" value="CASEIN KINASE-RELATED"/>
    <property type="match status" value="1"/>
</dbReference>
<dbReference type="PROSITE" id="PS50011">
    <property type="entry name" value="PROTEIN_KINASE_DOM"/>
    <property type="match status" value="1"/>
</dbReference>
<dbReference type="InterPro" id="IPR011009">
    <property type="entry name" value="Kinase-like_dom_sf"/>
</dbReference>
<evidence type="ECO:0000313" key="8">
    <source>
        <dbReference type="Proteomes" id="UP000324800"/>
    </source>
</evidence>
<dbReference type="EC" id="2.7.11.1" evidence="1"/>